<dbReference type="Proteomes" id="UP001440612">
    <property type="component" value="Chromosome"/>
</dbReference>
<gene>
    <name evidence="1" type="ORF">AABB29_15120</name>
</gene>
<accession>A0ABZ2V1A8</accession>
<dbReference type="InterPro" id="IPR021323">
    <property type="entry name" value="DUF2927"/>
</dbReference>
<dbReference type="PROSITE" id="PS51257">
    <property type="entry name" value="PROKAR_LIPOPROTEIN"/>
    <property type="match status" value="1"/>
</dbReference>
<keyword evidence="2" id="KW-1185">Reference proteome</keyword>
<evidence type="ECO:0000313" key="1">
    <source>
        <dbReference type="EMBL" id="WZC48187.1"/>
    </source>
</evidence>
<proteinExistence type="predicted"/>
<evidence type="ECO:0000313" key="2">
    <source>
        <dbReference type="Proteomes" id="UP001440612"/>
    </source>
</evidence>
<reference evidence="2" key="1">
    <citation type="submission" date="2024-04" db="EMBL/GenBank/DDBJ databases">
        <title>Phylogenomic analyses of a clade within the roseobacter group suggest taxonomic reassignments of species of the genera Aestuariivita, Citreicella, Loktanella, Nautella, Pelagibaca, Ruegeria, Thalassobius, Thiobacimonas and Tropicibacter, and the proposal o.</title>
        <authorList>
            <person name="Jeon C.O."/>
        </authorList>
    </citation>
    <scope>NUCLEOTIDE SEQUENCE [LARGE SCALE GENOMIC DNA]</scope>
    <source>
        <strain evidence="2">BS5-3</strain>
    </source>
</reference>
<dbReference type="Pfam" id="PF11150">
    <property type="entry name" value="DUF2927"/>
    <property type="match status" value="1"/>
</dbReference>
<protein>
    <submittedName>
        <fullName evidence="1">DUF2927 domain-containing protein</fullName>
    </submittedName>
</protein>
<sequence>MKRIAALALMLFAACTDIPEGPDPIRLTFPDMRRFDAASPGRAARPNSEIALDFIDLAFRMESGRELPVFSRFEGPVTVRVAGDVSDTMITDLEALLDRLRREAHIDIRRTESSDANIVIEAVPSRSLDRVAPNAACFVVPRVSSWAELRAARNTGALDWATVRQREKAAIFLPGDAAPQEIRDCLHEELAQALGPLNDLYRLPDSVFNDDNIHAVLTGFDMLILRTYYAAELQSGMSEAQVADRLPRILARFNPRGQRAGGQIPSSTSRAWITAIETALTNGSAGRRRQAAARAIAIGQSLGWTGTREGFANYAFGRLQIGNDATVALGAFNAAGRAYGQSAVTNIHSAHVAVQLAAFTLISGDAEATITIADEAIPVAEQHENAALLALLLMFKSEALELQGDSEKAAEVRLDSLGWGLYGFGTRDEVVSRLNEIASLAPQIAPTQ</sequence>
<name>A0ABZ2V1A8_9RHOB</name>
<dbReference type="RefSeq" id="WP_341366306.1">
    <property type="nucleotide sequence ID" value="NZ_CP150951.2"/>
</dbReference>
<organism evidence="1 2">
    <name type="scientific">Yoonia phaeophyticola</name>
    <dbReference type="NCBI Taxonomy" id="3137369"/>
    <lineage>
        <taxon>Bacteria</taxon>
        <taxon>Pseudomonadati</taxon>
        <taxon>Pseudomonadota</taxon>
        <taxon>Alphaproteobacteria</taxon>
        <taxon>Rhodobacterales</taxon>
        <taxon>Paracoccaceae</taxon>
        <taxon>Yoonia</taxon>
    </lineage>
</organism>
<dbReference type="EMBL" id="CP150951">
    <property type="protein sequence ID" value="WZC48187.1"/>
    <property type="molecule type" value="Genomic_DNA"/>
</dbReference>